<dbReference type="EMBL" id="CP124616">
    <property type="protein sequence ID" value="WGW02599.1"/>
    <property type="molecule type" value="Genomic_DNA"/>
</dbReference>
<reference evidence="1 2" key="1">
    <citation type="submission" date="2023-05" db="EMBL/GenBank/DDBJ databases">
        <title>YMD87, complete Genome.</title>
        <authorList>
            <person name="Zhang J."/>
            <person name="Xu X."/>
        </authorList>
    </citation>
    <scope>NUCLEOTIDE SEQUENCE [LARGE SCALE GENOMIC DNA]</scope>
    <source>
        <strain evidence="1 2">YMD87</strain>
    </source>
</reference>
<proteinExistence type="predicted"/>
<protein>
    <submittedName>
        <fullName evidence="1">Uncharacterized protein</fullName>
    </submittedName>
</protein>
<dbReference type="RefSeq" id="WP_282299231.1">
    <property type="nucleotide sequence ID" value="NZ_CP124616.1"/>
</dbReference>
<evidence type="ECO:0000313" key="1">
    <source>
        <dbReference type="EMBL" id="WGW02599.1"/>
    </source>
</evidence>
<evidence type="ECO:0000313" key="2">
    <source>
        <dbReference type="Proteomes" id="UP001241605"/>
    </source>
</evidence>
<keyword evidence="2" id="KW-1185">Reference proteome</keyword>
<accession>A0ABY8QDA9</accession>
<gene>
    <name evidence="1" type="ORF">QF118_11670</name>
</gene>
<dbReference type="Proteomes" id="UP001241605">
    <property type="component" value="Chromosome"/>
</dbReference>
<name>A0ABY8QDA9_9RHOB</name>
<sequence>MPTPSSTPAAKGVPVIIRDENRAFSRKRDVQVVLPDPSMSPASLIALRLRLQFAELTKAEGSATPGADPAPLHSRIERAWRAFENRSLIILIDDRQIDKLDAPVFFRAGTVITFLHMAS</sequence>
<organism evidence="1 2">
    <name type="scientific">Tropicibacter oceani</name>
    <dbReference type="NCBI Taxonomy" id="3058420"/>
    <lineage>
        <taxon>Bacteria</taxon>
        <taxon>Pseudomonadati</taxon>
        <taxon>Pseudomonadota</taxon>
        <taxon>Alphaproteobacteria</taxon>
        <taxon>Rhodobacterales</taxon>
        <taxon>Roseobacteraceae</taxon>
        <taxon>Tropicibacter</taxon>
    </lineage>
</organism>